<evidence type="ECO:0000313" key="6">
    <source>
        <dbReference type="EMBL" id="AGB93246.1"/>
    </source>
</evidence>
<dbReference type="OrthoDB" id="9942861at2759"/>
<dbReference type="IntAct" id="A1Z6G6">
    <property type="interactions" value="2"/>
</dbReference>
<keyword evidence="8" id="KW-1185">Reference proteome</keyword>
<gene>
    <name evidence="5" type="primary">Dmel\CG1344</name>
    <name evidence="5" type="synonym">BcDNA:LD22679</name>
    <name evidence="5 7" type="ORF">CG1344</name>
    <name evidence="5" type="ORF">Dmel_CG1344</name>
</gene>
<organism evidence="5 8">
    <name type="scientific">Drosophila melanogaster</name>
    <name type="common">Fruit fly</name>
    <dbReference type="NCBI Taxonomy" id="7227"/>
    <lineage>
        <taxon>Eukaryota</taxon>
        <taxon>Metazoa</taxon>
        <taxon>Ecdysozoa</taxon>
        <taxon>Arthropoda</taxon>
        <taxon>Hexapoda</taxon>
        <taxon>Insecta</taxon>
        <taxon>Pterygota</taxon>
        <taxon>Neoptera</taxon>
        <taxon>Endopterygota</taxon>
        <taxon>Diptera</taxon>
        <taxon>Brachycera</taxon>
        <taxon>Muscomorpha</taxon>
        <taxon>Ephydroidea</taxon>
        <taxon>Drosophilidae</taxon>
        <taxon>Drosophila</taxon>
        <taxon>Sophophora</taxon>
    </lineage>
</organism>
<dbReference type="AlphaFoldDB" id="A1Z6G6"/>
<feature type="repeat" description="HEAT" evidence="2">
    <location>
        <begin position="339"/>
        <end position="377"/>
    </location>
</feature>
<dbReference type="Gene3D" id="1.25.10.10">
    <property type="entry name" value="Leucine-rich Repeat Variant"/>
    <property type="match status" value="1"/>
</dbReference>
<evidence type="ECO:0000313" key="8">
    <source>
        <dbReference type="Proteomes" id="UP000000803"/>
    </source>
</evidence>
<reference evidence="5 8" key="3">
    <citation type="journal article" date="2002" name="Genome Biol.">
        <title>Annotation of the Drosophila melanogaster euchromatic genome: a systematic review.</title>
        <authorList>
            <person name="Misra S."/>
            <person name="Crosby M.A."/>
            <person name="Mungall C.J."/>
            <person name="Matthews B.B."/>
            <person name="Campbell K.S."/>
            <person name="Hradecky P."/>
            <person name="Huang Y."/>
            <person name="Kaminker J.S."/>
            <person name="Millburn G.H."/>
            <person name="Prochnik S.E."/>
            <person name="Smith C.D."/>
            <person name="Tupy J.L."/>
            <person name="Whitfied E.J."/>
            <person name="Bayraktaroglu L."/>
            <person name="Berman B.P."/>
            <person name="Bettencourt B.R."/>
            <person name="Celniker S.E."/>
            <person name="de Grey A.D."/>
            <person name="Drysdale R.A."/>
            <person name="Harris N.L."/>
            <person name="Richter J."/>
            <person name="Russo S."/>
            <person name="Schroeder A.J."/>
            <person name="Shu S.Q."/>
            <person name="Stapleton M."/>
            <person name="Yamada C."/>
            <person name="Ashburner M."/>
            <person name="Gelbart W.M."/>
            <person name="Rubin G.M."/>
            <person name="Lewis S.E."/>
        </authorList>
    </citation>
    <scope>GENOME REANNOTATION</scope>
    <source>
        <strain evidence="8">Berkeley</strain>
    </source>
</reference>
<dbReference type="PROSITE" id="PS50077">
    <property type="entry name" value="HEAT_REPEAT"/>
    <property type="match status" value="1"/>
</dbReference>
<evidence type="ECO:0007829" key="9">
    <source>
        <dbReference type="PeptideAtlas" id="A1Z6G6"/>
    </source>
</evidence>
<dbReference type="InParanoid" id="A1Z6G6"/>
<dbReference type="EMBL" id="AE013599">
    <property type="protein sequence ID" value="AGB93246.1"/>
    <property type="molecule type" value="Genomic_DNA"/>
</dbReference>
<dbReference type="InterPro" id="IPR011009">
    <property type="entry name" value="Kinase-like_dom_sf"/>
</dbReference>
<evidence type="ECO:0000259" key="4">
    <source>
        <dbReference type="Pfam" id="PF22956"/>
    </source>
</evidence>
<reference evidence="5" key="10">
    <citation type="journal article" date="2015" name="G3 (Bethesda)">
        <title>Gene Model Annotations for Drosophila melanogaster: Impact of High-Throughput Data.</title>
        <authorList>
            <consortium name="FlyBase Consortium"/>
            <person name="Matthews B.B."/>
            <person name="Dos Santos G."/>
            <person name="Crosby M.A."/>
            <person name="Emmert D.B."/>
            <person name="St Pierre S.E."/>
            <person name="Gramates L.S."/>
            <person name="Zhou P."/>
            <person name="Schroeder A.J."/>
            <person name="Falls K."/>
            <person name="Strelets V."/>
            <person name="Russo S.M."/>
            <person name="Gelbart W.M."/>
            <person name="null"/>
        </authorList>
    </citation>
    <scope>NUCLEOTIDE SEQUENCE</scope>
</reference>
<dbReference type="PANTHER" id="PTHR12984:SF15">
    <property type="entry name" value="PROTEIN-ASSOCIATING WITH THE CARBOXYL-TERMINAL DOMAIN OF EZRIN"/>
    <property type="match status" value="1"/>
</dbReference>
<name>A1Z6G6_DROME</name>
<reference evidence="5" key="13">
    <citation type="submission" date="2020-04" db="EMBL/GenBank/DDBJ databases">
        <authorList>
            <consortium name="FlyBase"/>
        </authorList>
    </citation>
    <scope>NUCLEOTIDE SEQUENCE</scope>
</reference>
<dbReference type="ExpressionAtlas" id="A1Z6G6">
    <property type="expression patterns" value="baseline and differential"/>
</dbReference>
<dbReference type="PaxDb" id="7227-FBpp0304298"/>
<dbReference type="Gene3D" id="1.10.510.10">
    <property type="entry name" value="Transferase(Phosphotransferase) domain 1"/>
    <property type="match status" value="1"/>
</dbReference>
<dbReference type="PANTHER" id="PTHR12984">
    <property type="entry name" value="SCY1-RELATED S/T PROTEIN KINASE-LIKE"/>
    <property type="match status" value="1"/>
</dbReference>
<dbReference type="BioGRID-ORCS" id="35500">
    <property type="hits" value="0 hits in 3 CRISPR screens"/>
</dbReference>
<reference evidence="5" key="14">
    <citation type="submission" date="2020-05" db="EMBL/GenBank/DDBJ databases">
        <title>Drosophila melanogaster release 4 sequence.</title>
        <authorList>
            <consortium name="Berkeley Drosophila Genome Project"/>
            <person name="Celniker S."/>
            <person name="Carlson J."/>
            <person name="Wan K."/>
            <person name="Pfeiffer B."/>
            <person name="Frise E."/>
            <person name="George R."/>
            <person name="Hoskins R."/>
            <person name="Stapleton M."/>
            <person name="Pacleb J."/>
            <person name="Park S."/>
            <person name="Svirskas R."/>
            <person name="Smith E."/>
            <person name="Yu C."/>
            <person name="Rubin G."/>
        </authorList>
    </citation>
    <scope>NUCLEOTIDE SEQUENCE</scope>
</reference>
<evidence type="ECO:0000256" key="2">
    <source>
        <dbReference type="PROSITE-ProRule" id="PRU00103"/>
    </source>
</evidence>
<dbReference type="SUPFAM" id="SSF56112">
    <property type="entry name" value="Protein kinase-like (PK-like)"/>
    <property type="match status" value="1"/>
</dbReference>
<dbReference type="Gene3D" id="3.30.200.20">
    <property type="entry name" value="Phosphorylase Kinase, domain 1"/>
    <property type="match status" value="1"/>
</dbReference>
<dbReference type="RefSeq" id="NP_610175.2">
    <property type="nucleotide sequence ID" value="NM_136331.3"/>
</dbReference>
<proteinExistence type="evidence at protein level"/>
<feature type="domain" description="Phosphatase 2A Regulatory Subunit A helical" evidence="4">
    <location>
        <begin position="328"/>
        <end position="406"/>
    </location>
</feature>
<dbReference type="GeneID" id="35500"/>
<dbReference type="FunFam" id="1.25.10.10:FF:000998">
    <property type="entry name" value="GM16513"/>
    <property type="match status" value="1"/>
</dbReference>
<reference evidence="5" key="7">
    <citation type="submission" date="2006-08" db="EMBL/GenBank/DDBJ databases">
        <authorList>
            <person name="Celniker S."/>
            <person name="Carlson J."/>
            <person name="Wan K."/>
            <person name="Frise E."/>
            <person name="Hoskins R."/>
            <person name="Park S."/>
            <person name="Svirskas R."/>
            <person name="Rubin G."/>
        </authorList>
    </citation>
    <scope>NUCLEOTIDE SEQUENCE</scope>
</reference>
<dbReference type="RefSeq" id="NP_001260711.1">
    <property type="nucleotide sequence ID" value="NM_001273782.1"/>
</dbReference>
<dbReference type="HOGENOM" id="CLU_015864_1_0_1"/>
<dbReference type="GO" id="GO:0005737">
    <property type="term" value="C:cytoplasm"/>
    <property type="evidence" value="ECO:0000250"/>
    <property type="project" value="FlyBase"/>
</dbReference>
<dbReference type="KEGG" id="dme:Dmel_CG1344"/>
<reference evidence="5" key="11">
    <citation type="journal article" date="2015" name="G3 (Bethesda)">
        <title>Gene Model Annotations for Drosophila melanogaster: The Rule-Benders.</title>
        <authorList>
            <consortium name="FlyBase Consortium"/>
            <person name="Crosby M.A."/>
            <person name="Gramates L.S."/>
            <person name="Dos Santos G."/>
            <person name="Matthews B.B."/>
            <person name="St Pierre S.E."/>
            <person name="Zhou P."/>
            <person name="Schroeder A.J."/>
            <person name="Falls K."/>
            <person name="Emmert D.B."/>
            <person name="Russo S.M."/>
            <person name="Gelbart W.M."/>
            <person name="null"/>
        </authorList>
    </citation>
    <scope>NUCLEOTIDE SEQUENCE</scope>
</reference>
<reference evidence="5 8" key="9">
    <citation type="journal article" date="2007" name="Science">
        <title>Sequence finishing and mapping of Drosophila melanogaster heterochromatin.</title>
        <authorList>
            <person name="Hoskins R.A."/>
            <person name="Carlson J.W."/>
            <person name="Kennedy C."/>
            <person name="Acevedo D."/>
            <person name="Evans-Holm M."/>
            <person name="Frise E."/>
            <person name="Wan K.H."/>
            <person name="Park S."/>
            <person name="Mendez-Lago M."/>
            <person name="Rossi F."/>
            <person name="Villasante A."/>
            <person name="Dimitri P."/>
            <person name="Karpen G.H."/>
            <person name="Celniker S.E."/>
        </authorList>
    </citation>
    <scope>NUCLEOTIDE SEQUENCE [LARGE SCALE GENOMIC DNA]</scope>
    <source>
        <strain evidence="8">Berkeley</strain>
    </source>
</reference>
<dbReference type="Pfam" id="PF22956">
    <property type="entry name" value="VPS15-like_hel"/>
    <property type="match status" value="1"/>
</dbReference>
<dbReference type="InterPro" id="IPR011989">
    <property type="entry name" value="ARM-like"/>
</dbReference>
<dbReference type="InterPro" id="IPR021133">
    <property type="entry name" value="HEAT_type_2"/>
</dbReference>
<keyword evidence="9" id="KW-1267">Proteomics identification</keyword>
<feature type="region of interest" description="Disordered" evidence="3">
    <location>
        <begin position="462"/>
        <end position="486"/>
    </location>
</feature>
<reference evidence="5 8" key="4">
    <citation type="journal article" date="2002" name="Genome Biol.">
        <title>The transposable elements of the Drosophila melanogaster euchromatin: a genomics perspective.</title>
        <authorList>
            <person name="Kaminker J.S."/>
            <person name="Bergman C.M."/>
            <person name="Kronmiller B."/>
            <person name="Carlson J."/>
            <person name="Svirskas R."/>
            <person name="Patel S."/>
            <person name="Frise E."/>
            <person name="Wheeler D.A."/>
            <person name="Lewis S.E."/>
            <person name="Rubin G.M."/>
            <person name="Ashburner M."/>
            <person name="Celniker S.E."/>
        </authorList>
    </citation>
    <scope>NUCLEOTIDE SEQUENCE [LARGE SCALE GENOMIC DNA]</scope>
    <source>
        <strain evidence="8">Berkeley</strain>
    </source>
</reference>
<evidence type="ECO:0000256" key="1">
    <source>
        <dbReference type="ARBA" id="ARBA00022737"/>
    </source>
</evidence>
<dbReference type="FlyBase" id="FBgn0027507">
    <property type="gene designation" value="CG1344"/>
</dbReference>
<reference evidence="5" key="12">
    <citation type="journal article" date="2015" name="Genome Res.">
        <title>The Release 6 reference sequence of the Drosophila melanogaster genome.</title>
        <authorList>
            <person name="Hoskins R.A."/>
            <person name="Carlson J.W."/>
            <person name="Wan K.H."/>
            <person name="Park S."/>
            <person name="Mendez I."/>
            <person name="Galle S.E."/>
            <person name="Booth B.W."/>
            <person name="Pfeiffer B.D."/>
            <person name="George R.A."/>
            <person name="Svirskas R."/>
            <person name="Krzywinski M."/>
            <person name="Schein J."/>
            <person name="Accardo M.C."/>
            <person name="Damia E."/>
            <person name="Messina G."/>
            <person name="Mendez-Lago M."/>
            <person name="de Pablos B."/>
            <person name="Demakova O.V."/>
            <person name="Andreyeva E.N."/>
            <person name="Boldyreva L.V."/>
            <person name="Marra M."/>
            <person name="Carvalho A.B."/>
            <person name="Dimitri P."/>
            <person name="Villasante A."/>
            <person name="Zhimulev I.F."/>
            <person name="Rubin G.M."/>
            <person name="Karpen G.H."/>
            <person name="Celniker S.E."/>
        </authorList>
    </citation>
    <scope>NUCLEOTIDE SEQUENCE</scope>
</reference>
<dbReference type="EMBL" id="AE013599">
    <property type="protein sequence ID" value="AAF57325.2"/>
    <property type="molecule type" value="Genomic_DNA"/>
</dbReference>
<dbReference type="InterPro" id="IPR016024">
    <property type="entry name" value="ARM-type_fold"/>
</dbReference>
<dbReference type="eggNOG" id="KOG1243">
    <property type="taxonomic scope" value="Eukaryota"/>
</dbReference>
<dbReference type="InterPro" id="IPR055231">
    <property type="entry name" value="2AA_helical"/>
</dbReference>
<dbReference type="SUPFAM" id="SSF48371">
    <property type="entry name" value="ARM repeat"/>
    <property type="match status" value="1"/>
</dbReference>
<dbReference type="AGR" id="FB:FBgn0027507"/>
<reference evidence="5 8" key="1">
    <citation type="journal article" date="2000" name="Science">
        <title>The genome sequence of Drosophila melanogaster.</title>
        <authorList>
            <person name="Adams M.D."/>
            <person name="Celniker S.E."/>
            <person name="Holt R.A."/>
            <person name="Evans C.A."/>
            <person name="Gocayne J.D."/>
            <person name="Amanatides P.G."/>
            <person name="Scherer S.E."/>
            <person name="Li P.W."/>
            <person name="Hoskins R.A."/>
            <person name="Galle R.F."/>
            <person name="George R.A."/>
            <person name="Lewis S.E."/>
            <person name="Richards S."/>
            <person name="Ashburner M."/>
            <person name="Henderson S.N."/>
            <person name="Sutton G.G."/>
            <person name="Wortman J.R."/>
            <person name="Yandell M.D."/>
            <person name="Zhang Q."/>
            <person name="Chen L.X."/>
            <person name="Brandon R.C."/>
            <person name="Rogers Y.H."/>
            <person name="Blazej R.G."/>
            <person name="Champe M."/>
            <person name="Pfeiffer B.D."/>
            <person name="Wan K.H."/>
            <person name="Doyle C."/>
            <person name="Baxter E.G."/>
            <person name="Helt G."/>
            <person name="Nelson C.R."/>
            <person name="Gabor G.L."/>
            <person name="Abril J.F."/>
            <person name="Agbayani A."/>
            <person name="An H.J."/>
            <person name="Andrews-Pfannkoch C."/>
            <person name="Baldwin D."/>
            <person name="Ballew R.M."/>
            <person name="Basu A."/>
            <person name="Baxendale J."/>
            <person name="Bayraktaroglu L."/>
            <person name="Beasley E.M."/>
            <person name="Beeson K.Y."/>
            <person name="Benos P.V."/>
            <person name="Berman B.P."/>
            <person name="Bhandari D."/>
            <person name="Bolshakov S."/>
            <person name="Borkova D."/>
            <person name="Botchan M.R."/>
            <person name="Bouck J."/>
            <person name="Brokstein P."/>
            <person name="Brottier P."/>
            <person name="Burtis K.C."/>
            <person name="Busam D.A."/>
            <person name="Butler H."/>
            <person name="Cadieu E."/>
            <person name="Center A."/>
            <person name="Chandra I."/>
            <person name="Cherry J.M."/>
            <person name="Cawley S."/>
            <person name="Dahlke C."/>
            <person name="Davenport L.B."/>
            <person name="Davies P."/>
            <person name="de Pablos B."/>
            <person name="Delcher A."/>
            <person name="Deng Z."/>
            <person name="Mays A.D."/>
            <person name="Dew I."/>
            <person name="Dietz S.M."/>
            <person name="Dodson K."/>
            <person name="Doup L.E."/>
            <person name="Downes M."/>
            <person name="Dugan-Rocha S."/>
            <person name="Dunkov B.C."/>
            <person name="Dunn P."/>
            <person name="Durbin K.J."/>
            <person name="Evangelista C.C."/>
            <person name="Ferraz C."/>
            <person name="Ferriera S."/>
            <person name="Fleischmann W."/>
            <person name="Fosler C."/>
            <person name="Gabrielian A.E."/>
            <person name="Garg N.S."/>
            <person name="Gelbart W.M."/>
            <person name="Glasser K."/>
            <person name="Glodek A."/>
            <person name="Gong F."/>
            <person name="Gorrell J.H."/>
            <person name="Gu Z."/>
            <person name="Guan P."/>
            <person name="Harris M."/>
            <person name="Harris N.L."/>
            <person name="Harvey D."/>
            <person name="Heiman T.J."/>
            <person name="Hernandez J.R."/>
            <person name="Houck J."/>
            <person name="Hostin D."/>
            <person name="Houston K.A."/>
            <person name="Howland T.J."/>
            <person name="Wei M.H."/>
            <person name="Ibegwam C."/>
            <person name="Jalali M."/>
            <person name="Kalush F."/>
            <person name="Karpen G.H."/>
            <person name="Ke Z."/>
            <person name="Kennison J.A."/>
            <person name="Ketchum K.A."/>
            <person name="Kimmel B.E."/>
            <person name="Kodira C.D."/>
            <person name="Kraft C."/>
            <person name="Kravitz S."/>
            <person name="Kulp D."/>
            <person name="Lai Z."/>
            <person name="Lasko P."/>
            <person name="Lei Y."/>
            <person name="Levitsky A.A."/>
            <person name="Li J."/>
            <person name="Li Z."/>
            <person name="Liang Y."/>
            <person name="Lin X."/>
            <person name="Liu X."/>
            <person name="Mattei B."/>
            <person name="McIntosh T.C."/>
            <person name="McLeod M.P."/>
            <person name="McPherson D."/>
            <person name="Merkulov G."/>
            <person name="Milshina N.V."/>
            <person name="Mobarry C."/>
            <person name="Morris J."/>
            <person name="Moshrefi A."/>
            <person name="Mount S.M."/>
            <person name="Moy M."/>
            <person name="Murphy B."/>
            <person name="Murphy L."/>
            <person name="Muzny D.M."/>
            <person name="Nelson D.L."/>
            <person name="Nelson D.R."/>
            <person name="Nelson K.A."/>
            <person name="Nixon K."/>
            <person name="Nusskern D.R."/>
            <person name="Pacleb J.M."/>
            <person name="Palazzolo M."/>
            <person name="Pittman G.S."/>
            <person name="Pan S."/>
            <person name="Pollard J."/>
            <person name="Puri V."/>
            <person name="Reese M.G."/>
            <person name="Reinert K."/>
            <person name="Remington K."/>
            <person name="Saunders R.D."/>
            <person name="Scheeler F."/>
            <person name="Shen H."/>
            <person name="Shue B.C."/>
            <person name="Siden-Kiamos I."/>
            <person name="Simpson M."/>
            <person name="Skupski M.P."/>
            <person name="Smith T."/>
            <person name="Spier E."/>
            <person name="Spradling A.C."/>
            <person name="Stapleton M."/>
            <person name="Strong R."/>
            <person name="Sun E."/>
            <person name="Svirskas R."/>
            <person name="Tector C."/>
            <person name="Turner R."/>
            <person name="Venter E."/>
            <person name="Wang A.H."/>
            <person name="Wang X."/>
            <person name="Wang Z.Y."/>
            <person name="Wassarman D.A."/>
            <person name="Weinstock G.M."/>
            <person name="Weissenbach J."/>
            <person name="Williams S.M."/>
            <person name="WoodageT"/>
            <person name="Worley K.C."/>
            <person name="Wu D."/>
            <person name="Yang S."/>
            <person name="Yao Q.A."/>
            <person name="Ye J."/>
            <person name="Yeh R.F."/>
            <person name="Zaveri J.S."/>
            <person name="Zhan M."/>
            <person name="Zhang G."/>
            <person name="Zhao Q."/>
            <person name="Zheng L."/>
            <person name="Zheng X.H."/>
            <person name="Zhong F.N."/>
            <person name="Zhong W."/>
            <person name="Zhou X."/>
            <person name="Zhu S."/>
            <person name="Zhu X."/>
            <person name="Smith H.O."/>
            <person name="Gibbs R.A."/>
            <person name="Myers E.W."/>
            <person name="Rubin G.M."/>
            <person name="Venter J.C."/>
        </authorList>
    </citation>
    <scope>NUCLEOTIDE SEQUENCE [LARGE SCALE GENOMIC DNA]</scope>
    <source>
        <strain evidence="8">Berkeley</strain>
    </source>
</reference>
<keyword evidence="1" id="KW-0677">Repeat</keyword>
<reference evidence="5 8" key="8">
    <citation type="journal article" date="2007" name="Science">
        <title>The Release 5.1 annotation of Drosophila melanogaster heterochromatin.</title>
        <authorList>
            <person name="Smith C.D."/>
            <person name="Shu S."/>
            <person name="Mungall C.J."/>
            <person name="Karpen G.H."/>
        </authorList>
    </citation>
    <scope>NUCLEOTIDE SEQUENCE [LARGE SCALE GENOMIC DNA]</scope>
    <source>
        <strain evidence="8">Berkeley</strain>
    </source>
</reference>
<evidence type="ECO:0000256" key="3">
    <source>
        <dbReference type="SAM" id="MobiDB-lite"/>
    </source>
</evidence>
<dbReference type="OMA" id="SITPLMN"/>
<dbReference type="Proteomes" id="UP000000803">
    <property type="component" value="Chromosome 2R"/>
</dbReference>
<sequence length="683" mass="77851">MGNEGSKLKGILVEENAVETNQFWTVYNAKTPETTNDERCSQMLSVFEGKVFVKAHVWSNGVGPIERAIKNLMVYRHPYILKYIATWEKSGRKYLATERVRPLDEVLAQQTDIEVCLGLRTILCALIFLVEKALARHLNINTQSIYVTESGSWRLAGFEYVWRATDVNKQLLDLAHSFIDLTIHGENFEQFFFSILCEKVLSRKGTDSCITDSTPHVHEFREYCSTHLKHQNTKLRPRLSAILLHPYFNHEFVLIHSFLFELPLKSVHERHKFFRSLIDRLRYFDEEVVASQLACDLLSRMVLLDPAAQEFVTPHILRTKVTDKAPASLFSPQIYVQYLMPHILKMFRLRDAQIRLILLDYFMDYVRLLSDEQLESEILPHLQLGMNDTNDVLVGKTLRCMADLVSILGANKVLGGDRARCFSDGRPHAAVSRDSNNPYPEPRSISPLMNTRSFDVEDFMVSGSPLPQESNASPLSIRLSPDGGEDEKLRLNSNEKSISIKHNIDPEKDSYISGTEHERVANIDEEGTWLDWDNTDHLQQGYQVDHAVTDSETNSNSFAREIQTGKSLSPSYRTGKCNLSVGVNETISQTEQKVIDDLSELDIKVQTVIQRSEFNEFDFFKDMEPIIEIRTSTCETPEQISSRFAAAASAVNCNELCADQGWGHDEQDDKDDIVWGVTNVSTL</sequence>
<dbReference type="VEuPathDB" id="VectorBase:FBgn0027507"/>
<evidence type="ECO:0000313" key="7">
    <source>
        <dbReference type="FlyBase" id="FBgn0027507"/>
    </source>
</evidence>
<dbReference type="Bgee" id="FBgn0027507">
    <property type="expression patterns" value="Expressed in egg cell and 180 other cell types or tissues"/>
</dbReference>
<feature type="region of interest" description="Disordered" evidence="3">
    <location>
        <begin position="426"/>
        <end position="447"/>
    </location>
</feature>
<accession>A1Z6G6</accession>
<reference evidence="5 8" key="6">
    <citation type="journal article" date="2005" name="PLoS Comput. Biol.">
        <title>Combined evidence annotation of transposable elements in genome sequences.</title>
        <authorList>
            <person name="Quesneville H."/>
            <person name="Bergman C.M."/>
            <person name="Andrieu O."/>
            <person name="Autard D."/>
            <person name="Nouaud D."/>
            <person name="Ashburner M."/>
            <person name="Anxolabehere D."/>
        </authorList>
    </citation>
    <scope>NUCLEOTIDE SEQUENCE [LARGE SCALE GENOMIC DNA]</scope>
    <source>
        <strain evidence="8">Berkeley</strain>
    </source>
</reference>
<dbReference type="UCSC" id="CG1344-RA">
    <property type="organism name" value="d. melanogaster"/>
</dbReference>
<reference evidence="5 8" key="5">
    <citation type="journal article" date="2002" name="Genome Biol.">
        <title>Heterochromatic sequences in a Drosophila whole-genome shotgun assembly.</title>
        <authorList>
            <person name="Hoskins R.A."/>
            <person name="Smith C.D."/>
            <person name="Carlson J.W."/>
            <person name="Carvalho A.B."/>
            <person name="Halpern A."/>
            <person name="Kaminker J.S."/>
            <person name="Kennedy C."/>
            <person name="Mungall C.J."/>
            <person name="Sullivan B.A."/>
            <person name="Sutton G.G."/>
            <person name="Yasuhara J.C."/>
            <person name="Wakimoto B.T."/>
            <person name="Myers E.W."/>
            <person name="Celniker S.E."/>
            <person name="Rubin G.M."/>
            <person name="Karpen G.H."/>
        </authorList>
    </citation>
    <scope>NUCLEOTIDE SEQUENCE [LARGE SCALE GENOMIC DNA]</scope>
    <source>
        <strain evidence="8">Berkeley</strain>
    </source>
</reference>
<dbReference type="DNASU" id="35500"/>
<reference evidence="5 8" key="2">
    <citation type="journal article" date="2002" name="Genome Biol.">
        <title>Finishing a whole-genome shotgun: release 3 of the Drosophila melanogaster euchromatic genome sequence.</title>
        <authorList>
            <person name="Celniker S.E."/>
            <person name="Wheeler D.A."/>
            <person name="Kronmiller B."/>
            <person name="Carlson J.W."/>
            <person name="Halpern A."/>
            <person name="Patel S."/>
            <person name="Adams M."/>
            <person name="Champe M."/>
            <person name="Dugan S.P."/>
            <person name="Frise E."/>
            <person name="Hodgson A."/>
            <person name="George R.A."/>
            <person name="Hoskins R.A."/>
            <person name="Laverty T."/>
            <person name="Muzny D.M."/>
            <person name="Nelson C.R."/>
            <person name="Pacleb J.M."/>
            <person name="Park S."/>
            <person name="Pfeiffer B.D."/>
            <person name="Richards S."/>
            <person name="Sodergren E.J."/>
            <person name="Svirskas R."/>
            <person name="Tabor P.E."/>
            <person name="Wan K."/>
            <person name="Stapleton M."/>
            <person name="Sutton G.G."/>
            <person name="Venter C."/>
            <person name="Weinstock G."/>
            <person name="Scherer S.E."/>
            <person name="Myers E.W."/>
            <person name="Gibbs R.A."/>
            <person name="Rubin G.M."/>
        </authorList>
    </citation>
    <scope>NUCLEOTIDE SEQUENCE [LARGE SCALE GENOMIC DNA]</scope>
    <source>
        <strain evidence="8">Berkeley</strain>
    </source>
</reference>
<dbReference type="FunCoup" id="A1Z6G6">
    <property type="interactions" value="1216"/>
</dbReference>
<feature type="compositionally biased region" description="Polar residues" evidence="3">
    <location>
        <begin position="465"/>
        <end position="474"/>
    </location>
</feature>
<dbReference type="InterPro" id="IPR051177">
    <property type="entry name" value="CIK-Related_Protein"/>
</dbReference>
<dbReference type="FunFam" id="1.10.510.10:FF:001729">
    <property type="entry name" value="BcDNA.LD22679"/>
    <property type="match status" value="1"/>
</dbReference>
<evidence type="ECO:0000313" key="5">
    <source>
        <dbReference type="EMBL" id="AAF57325.2"/>
    </source>
</evidence>
<protein>
    <submittedName>
        <fullName evidence="5">Uncharacterized protein, isoform A</fullName>
    </submittedName>
    <submittedName>
        <fullName evidence="6">Uncharacterized protein, isoform B</fullName>
    </submittedName>
</protein>